<accession>A0A3L6RHJ9</accession>
<reference evidence="3" key="1">
    <citation type="journal article" date="2019" name="Nat. Commun.">
        <title>The genome of broomcorn millet.</title>
        <authorList>
            <person name="Zou C."/>
            <person name="Miki D."/>
            <person name="Li D."/>
            <person name="Tang Q."/>
            <person name="Xiao L."/>
            <person name="Rajput S."/>
            <person name="Deng P."/>
            <person name="Jia W."/>
            <person name="Huang R."/>
            <person name="Zhang M."/>
            <person name="Sun Y."/>
            <person name="Hu J."/>
            <person name="Fu X."/>
            <person name="Schnable P.S."/>
            <person name="Li F."/>
            <person name="Zhang H."/>
            <person name="Feng B."/>
            <person name="Zhu X."/>
            <person name="Liu R."/>
            <person name="Schnable J.C."/>
            <person name="Zhu J.-K."/>
            <person name="Zhang H."/>
        </authorList>
    </citation>
    <scope>NUCLEOTIDE SEQUENCE [LARGE SCALE GENOMIC DNA]</scope>
</reference>
<sequence>MAATLLLDLNAAPPEELDGEIIPGGMAAADALTWNEGNAQEAADVDMEMSVFLDLNTTTESVDEMIPGGSESADTASNAMAQDEEGIPPAQAAGVQQLEMRLNKWLTDAQRYAAYTALHAKSRDEKLPKNATKEVATFFQAHVRVIQKIWKRAREQIALGQEVDVSNKRTGDVSSDKYHEGFVTDTPKNDSRRLQKNYTLQTCMYIVAIEKFTCISSYSPDVFLTQNRLIG</sequence>
<evidence type="ECO:0000259" key="1">
    <source>
        <dbReference type="Pfam" id="PF24964"/>
    </source>
</evidence>
<dbReference type="AlphaFoldDB" id="A0A3L6RHJ9"/>
<evidence type="ECO:0000313" key="3">
    <source>
        <dbReference type="Proteomes" id="UP000275267"/>
    </source>
</evidence>
<organism evidence="2 3">
    <name type="scientific">Panicum miliaceum</name>
    <name type="common">Proso millet</name>
    <name type="synonym">Broomcorn millet</name>
    <dbReference type="NCBI Taxonomy" id="4540"/>
    <lineage>
        <taxon>Eukaryota</taxon>
        <taxon>Viridiplantae</taxon>
        <taxon>Streptophyta</taxon>
        <taxon>Embryophyta</taxon>
        <taxon>Tracheophyta</taxon>
        <taxon>Spermatophyta</taxon>
        <taxon>Magnoliopsida</taxon>
        <taxon>Liliopsida</taxon>
        <taxon>Poales</taxon>
        <taxon>Poaceae</taxon>
        <taxon>PACMAD clade</taxon>
        <taxon>Panicoideae</taxon>
        <taxon>Panicodae</taxon>
        <taxon>Paniceae</taxon>
        <taxon>Panicinae</taxon>
        <taxon>Panicum</taxon>
        <taxon>Panicum sect. Panicum</taxon>
    </lineage>
</organism>
<protein>
    <recommendedName>
        <fullName evidence="1">DUF7769 domain-containing protein</fullName>
    </recommendedName>
</protein>
<dbReference type="Pfam" id="PF24964">
    <property type="entry name" value="DUF7769"/>
    <property type="match status" value="1"/>
</dbReference>
<dbReference type="OrthoDB" id="718360at2759"/>
<name>A0A3L6RHJ9_PANMI</name>
<feature type="domain" description="DUF7769" evidence="1">
    <location>
        <begin position="106"/>
        <end position="160"/>
    </location>
</feature>
<dbReference type="Proteomes" id="UP000275267">
    <property type="component" value="Unassembled WGS sequence"/>
</dbReference>
<gene>
    <name evidence="2" type="ORF">C2845_PM13G24490</name>
</gene>
<evidence type="ECO:0000313" key="2">
    <source>
        <dbReference type="EMBL" id="RLN04027.1"/>
    </source>
</evidence>
<proteinExistence type="predicted"/>
<dbReference type="InterPro" id="IPR056671">
    <property type="entry name" value="DUF7769"/>
</dbReference>
<dbReference type="PANTHER" id="PTHR33889:SF1">
    <property type="entry name" value="OS03G0834800 PROTEIN"/>
    <property type="match status" value="1"/>
</dbReference>
<comment type="caution">
    <text evidence="2">The sequence shown here is derived from an EMBL/GenBank/DDBJ whole genome shotgun (WGS) entry which is preliminary data.</text>
</comment>
<dbReference type="EMBL" id="PQIB02000008">
    <property type="protein sequence ID" value="RLN04027.1"/>
    <property type="molecule type" value="Genomic_DNA"/>
</dbReference>
<keyword evidence="3" id="KW-1185">Reference proteome</keyword>
<dbReference type="PANTHER" id="PTHR33889">
    <property type="entry name" value="OS04G0681850 PROTEIN"/>
    <property type="match status" value="1"/>
</dbReference>